<dbReference type="KEGG" id="falb:HYN59_02465"/>
<dbReference type="Pfam" id="PF04397">
    <property type="entry name" value="LytTR"/>
    <property type="match status" value="1"/>
</dbReference>
<reference evidence="4 5" key="1">
    <citation type="submission" date="2018-04" db="EMBL/GenBank/DDBJ databases">
        <title>Genome sequencing of Flavobacterium sp. HYN0059.</title>
        <authorList>
            <person name="Yi H."/>
            <person name="Baek C."/>
        </authorList>
    </citation>
    <scope>NUCLEOTIDE SEQUENCE [LARGE SCALE GENOMIC DNA]</scope>
    <source>
        <strain evidence="4 5">HYN0059</strain>
    </source>
</reference>
<evidence type="ECO:0000313" key="4">
    <source>
        <dbReference type="EMBL" id="AWH84042.1"/>
    </source>
</evidence>
<dbReference type="InterPro" id="IPR046947">
    <property type="entry name" value="LytR-like"/>
</dbReference>
<protein>
    <submittedName>
        <fullName evidence="4">DNA-binding response regulator</fullName>
    </submittedName>
</protein>
<dbReference type="InterPro" id="IPR011006">
    <property type="entry name" value="CheY-like_superfamily"/>
</dbReference>
<feature type="domain" description="HTH LytTR-type" evidence="3">
    <location>
        <begin position="129"/>
        <end position="226"/>
    </location>
</feature>
<name>A0A2S1QUE5_9FLAO</name>
<dbReference type="SUPFAM" id="SSF52172">
    <property type="entry name" value="CheY-like"/>
    <property type="match status" value="1"/>
</dbReference>
<feature type="modified residue" description="4-aspartylphosphate" evidence="1">
    <location>
        <position position="54"/>
    </location>
</feature>
<dbReference type="PROSITE" id="PS50110">
    <property type="entry name" value="RESPONSE_REGULATORY"/>
    <property type="match status" value="1"/>
</dbReference>
<keyword evidence="4" id="KW-0238">DNA-binding</keyword>
<dbReference type="SMART" id="SM00850">
    <property type="entry name" value="LytTR"/>
    <property type="match status" value="1"/>
</dbReference>
<evidence type="ECO:0000259" key="2">
    <source>
        <dbReference type="PROSITE" id="PS50110"/>
    </source>
</evidence>
<dbReference type="GO" id="GO:0000156">
    <property type="term" value="F:phosphorelay response regulator activity"/>
    <property type="evidence" value="ECO:0007669"/>
    <property type="project" value="InterPro"/>
</dbReference>
<evidence type="ECO:0000259" key="3">
    <source>
        <dbReference type="PROSITE" id="PS50930"/>
    </source>
</evidence>
<dbReference type="PROSITE" id="PS50930">
    <property type="entry name" value="HTH_LYTTR"/>
    <property type="match status" value="1"/>
</dbReference>
<dbReference type="Pfam" id="PF00072">
    <property type="entry name" value="Response_reg"/>
    <property type="match status" value="1"/>
</dbReference>
<organism evidence="4 5">
    <name type="scientific">Flavobacterium album</name>
    <dbReference type="NCBI Taxonomy" id="2175091"/>
    <lineage>
        <taxon>Bacteria</taxon>
        <taxon>Pseudomonadati</taxon>
        <taxon>Bacteroidota</taxon>
        <taxon>Flavobacteriia</taxon>
        <taxon>Flavobacteriales</taxon>
        <taxon>Flavobacteriaceae</taxon>
        <taxon>Flavobacterium</taxon>
    </lineage>
</organism>
<evidence type="ECO:0000313" key="5">
    <source>
        <dbReference type="Proteomes" id="UP000244929"/>
    </source>
</evidence>
<dbReference type="AlphaFoldDB" id="A0A2S1QUE5"/>
<dbReference type="PANTHER" id="PTHR37299">
    <property type="entry name" value="TRANSCRIPTIONAL REGULATOR-RELATED"/>
    <property type="match status" value="1"/>
</dbReference>
<dbReference type="EMBL" id="CP029186">
    <property type="protein sequence ID" value="AWH84042.1"/>
    <property type="molecule type" value="Genomic_DNA"/>
</dbReference>
<dbReference type="RefSeq" id="WP_108776752.1">
    <property type="nucleotide sequence ID" value="NZ_CP029186.1"/>
</dbReference>
<feature type="domain" description="Response regulatory" evidence="2">
    <location>
        <begin position="3"/>
        <end position="114"/>
    </location>
</feature>
<dbReference type="Gene3D" id="2.40.50.1020">
    <property type="entry name" value="LytTr DNA-binding domain"/>
    <property type="match status" value="1"/>
</dbReference>
<gene>
    <name evidence="4" type="ORF">HYN59_02465</name>
</gene>
<keyword evidence="1" id="KW-0597">Phosphoprotein</keyword>
<evidence type="ECO:0000256" key="1">
    <source>
        <dbReference type="PROSITE-ProRule" id="PRU00169"/>
    </source>
</evidence>
<dbReference type="PANTHER" id="PTHR37299:SF1">
    <property type="entry name" value="STAGE 0 SPORULATION PROTEIN A HOMOLOG"/>
    <property type="match status" value="1"/>
</dbReference>
<dbReference type="SMART" id="SM00448">
    <property type="entry name" value="REC"/>
    <property type="match status" value="1"/>
</dbReference>
<dbReference type="OrthoDB" id="2168082at2"/>
<sequence>MIKAIAIDDEPLALKVIEHFCRQSATVELEKTFTNTAEALKYLNKFPVDLLFLDIQMPGKNGLDFYRQLDNDIMVIFTTAYSEYAVEGFNVNAVDYLLKPFSFERFMTATEKATKEQKARQNTTEHNHLLIRADYKLHRIEFSDILLVEGLDDYIRIHLKGKTPITTRLSMKSILEKLPDSEFLRVHRSYIVPLRKIKTIYNKTIQIDDFVIPIGDTYKDEINKRI</sequence>
<dbReference type="InterPro" id="IPR001789">
    <property type="entry name" value="Sig_transdc_resp-reg_receiver"/>
</dbReference>
<dbReference type="Gene3D" id="3.40.50.2300">
    <property type="match status" value="1"/>
</dbReference>
<accession>A0A2S1QUE5</accession>
<dbReference type="GO" id="GO:0003677">
    <property type="term" value="F:DNA binding"/>
    <property type="evidence" value="ECO:0007669"/>
    <property type="project" value="UniProtKB-KW"/>
</dbReference>
<dbReference type="InterPro" id="IPR007492">
    <property type="entry name" value="LytTR_DNA-bd_dom"/>
</dbReference>
<dbReference type="Proteomes" id="UP000244929">
    <property type="component" value="Chromosome"/>
</dbReference>
<proteinExistence type="predicted"/>
<keyword evidence="5" id="KW-1185">Reference proteome</keyword>